<accession>A0A212JIP1</accession>
<gene>
    <name evidence="1" type="ORF">KL86DPRO_11558</name>
</gene>
<protein>
    <submittedName>
        <fullName evidence="1">Uncharacterized protein</fullName>
    </submittedName>
</protein>
<proteinExistence type="predicted"/>
<dbReference type="AlphaFoldDB" id="A0A212JIP1"/>
<dbReference type="EMBL" id="FLUQ01000001">
    <property type="protein sequence ID" value="SBV99296.1"/>
    <property type="molecule type" value="Genomic_DNA"/>
</dbReference>
<sequence>MPGWWPQSAATSEKYCRTSLFIWCFLELALRYDTAPVAAACVTRIPAAGTFTEFPQSRRGGAVPGMKVVLPASRHVL</sequence>
<organism evidence="1">
    <name type="scientific">uncultured delta proteobacterium</name>
    <dbReference type="NCBI Taxonomy" id="34034"/>
    <lineage>
        <taxon>Bacteria</taxon>
        <taxon>Deltaproteobacteria</taxon>
        <taxon>environmental samples</taxon>
    </lineage>
</organism>
<reference evidence="1" key="1">
    <citation type="submission" date="2016-04" db="EMBL/GenBank/DDBJ databases">
        <authorList>
            <person name="Evans L.H."/>
            <person name="Alamgir A."/>
            <person name="Owens N."/>
            <person name="Weber N.D."/>
            <person name="Virtaneva K."/>
            <person name="Barbian K."/>
            <person name="Babar A."/>
            <person name="Rosenke K."/>
        </authorList>
    </citation>
    <scope>NUCLEOTIDE SEQUENCE</scope>
    <source>
        <strain evidence="1">86</strain>
    </source>
</reference>
<evidence type="ECO:0000313" key="1">
    <source>
        <dbReference type="EMBL" id="SBV99296.1"/>
    </source>
</evidence>
<name>A0A212JIP1_9DELT</name>